<evidence type="ECO:0000256" key="1">
    <source>
        <dbReference type="ARBA" id="ARBA00004196"/>
    </source>
</evidence>
<evidence type="ECO:0000313" key="3">
    <source>
        <dbReference type="EMBL" id="MFC3212336.1"/>
    </source>
</evidence>
<dbReference type="Proteomes" id="UP001595625">
    <property type="component" value="Unassembled WGS sequence"/>
</dbReference>
<dbReference type="RefSeq" id="WP_133299079.1">
    <property type="nucleotide sequence ID" value="NZ_JBHRUJ010000017.1"/>
</dbReference>
<name>A0ABV7KS82_PLAOK</name>
<accession>A0ABV7KS82</accession>
<feature type="transmembrane region" description="Helical" evidence="2">
    <location>
        <begin position="65"/>
        <end position="90"/>
    </location>
</feature>
<feature type="transmembrane region" description="Helical" evidence="2">
    <location>
        <begin position="110"/>
        <end position="129"/>
    </location>
</feature>
<evidence type="ECO:0000256" key="2">
    <source>
        <dbReference type="SAM" id="Phobius"/>
    </source>
</evidence>
<comment type="subcellular location">
    <subcellularLocation>
        <location evidence="1">Cell envelope</location>
    </subcellularLocation>
</comment>
<reference evidence="4" key="1">
    <citation type="journal article" date="2019" name="Int. J. Syst. Evol. Microbiol.">
        <title>The Global Catalogue of Microorganisms (GCM) 10K type strain sequencing project: providing services to taxonomists for standard genome sequencing and annotation.</title>
        <authorList>
            <consortium name="The Broad Institute Genomics Platform"/>
            <consortium name="The Broad Institute Genome Sequencing Center for Infectious Disease"/>
            <person name="Wu L."/>
            <person name="Ma J."/>
        </authorList>
    </citation>
    <scope>NUCLEOTIDE SEQUENCE [LARGE SCALE GENOMIC DNA]</scope>
    <source>
        <strain evidence="4">CCM 320</strain>
    </source>
</reference>
<keyword evidence="4" id="KW-1185">Reference proteome</keyword>
<proteinExistence type="predicted"/>
<gene>
    <name evidence="3" type="ORF">ACFOEJ_14705</name>
</gene>
<feature type="transmembrane region" description="Helical" evidence="2">
    <location>
        <begin position="239"/>
        <end position="257"/>
    </location>
</feature>
<comment type="caution">
    <text evidence="3">The sequence shown here is derived from an EMBL/GenBank/DDBJ whole genome shotgun (WGS) entry which is preliminary data.</text>
</comment>
<organism evidence="3 4">
    <name type="scientific">Planomicrobium okeanokoites</name>
    <name type="common">Planococcus okeanokoites</name>
    <name type="synonym">Flavobacterium okeanokoites</name>
    <dbReference type="NCBI Taxonomy" id="244"/>
    <lineage>
        <taxon>Bacteria</taxon>
        <taxon>Bacillati</taxon>
        <taxon>Bacillota</taxon>
        <taxon>Bacilli</taxon>
        <taxon>Bacillales</taxon>
        <taxon>Caryophanaceae</taxon>
        <taxon>Planomicrobium</taxon>
    </lineage>
</organism>
<dbReference type="PANTHER" id="PTHR34820:SF4">
    <property type="entry name" value="INNER MEMBRANE PROTEIN YEBZ"/>
    <property type="match status" value="1"/>
</dbReference>
<dbReference type="InterPro" id="IPR032694">
    <property type="entry name" value="CopC/D"/>
</dbReference>
<feature type="transmembrane region" description="Helical" evidence="2">
    <location>
        <begin position="197"/>
        <end position="219"/>
    </location>
</feature>
<feature type="transmembrane region" description="Helical" evidence="2">
    <location>
        <begin position="166"/>
        <end position="185"/>
    </location>
</feature>
<keyword evidence="2" id="KW-1133">Transmembrane helix</keyword>
<dbReference type="EMBL" id="JBHRUJ010000017">
    <property type="protein sequence ID" value="MFC3212336.1"/>
    <property type="molecule type" value="Genomic_DNA"/>
</dbReference>
<sequence>MGDHSDHRHFGNRGSCILRDGQKKMILFTILSDFLLYLVMSFLAGVLVLQFVPEHLKPKISIRNSAVLLGIASIPFLSAAPAIQLLGLLLNNASFGSAVWTSITEFQVGQSFAFSIFLSFFWFGATAVNSSKYIQAFWFLLSVLNMGFGSHAASLDFLPGLFSHTIHFLSLTLWAGVLILVAWGAPALTNWRSFLKWFTPFAFSLMAIILVSGFVVWLLFSKPADYAASWVLPYGQMLLLKHLSILPLLVAAFLNGFGNKAKEPSHNLLKLETFMLGLVFLSTAVMSKLAPPHNVNNTFLTEGTAPLLESLIGEQYLPITPEFVFSLNGILLLLIGALAIGLMIMSFFKKMPLWLSFIFGFGFIVSVYLGLMLNMNF</sequence>
<keyword evidence="2" id="KW-0812">Transmembrane</keyword>
<feature type="transmembrane region" description="Helical" evidence="2">
    <location>
        <begin position="352"/>
        <end position="371"/>
    </location>
</feature>
<keyword evidence="2" id="KW-0472">Membrane</keyword>
<feature type="transmembrane region" description="Helical" evidence="2">
    <location>
        <begin position="136"/>
        <end position="154"/>
    </location>
</feature>
<evidence type="ECO:0000313" key="4">
    <source>
        <dbReference type="Proteomes" id="UP001595625"/>
    </source>
</evidence>
<protein>
    <submittedName>
        <fullName evidence="3">Copper resistance D family protein</fullName>
    </submittedName>
</protein>
<dbReference type="PANTHER" id="PTHR34820">
    <property type="entry name" value="INNER MEMBRANE PROTEIN YEBZ"/>
    <property type="match status" value="1"/>
</dbReference>
<feature type="transmembrane region" description="Helical" evidence="2">
    <location>
        <begin position="269"/>
        <end position="290"/>
    </location>
</feature>
<feature type="transmembrane region" description="Helical" evidence="2">
    <location>
        <begin position="34"/>
        <end position="53"/>
    </location>
</feature>
<feature type="transmembrane region" description="Helical" evidence="2">
    <location>
        <begin position="323"/>
        <end position="345"/>
    </location>
</feature>